<protein>
    <submittedName>
        <fullName evidence="4">AcpP Acyl carrier protein</fullName>
    </submittedName>
</protein>
<evidence type="ECO:0000256" key="1">
    <source>
        <dbReference type="ARBA" id="ARBA00022450"/>
    </source>
</evidence>
<dbReference type="InterPro" id="IPR036736">
    <property type="entry name" value="ACP-like_sf"/>
</dbReference>
<dbReference type="NCBIfam" id="NF002148">
    <property type="entry name" value="PRK00982.1-2"/>
    <property type="match status" value="1"/>
</dbReference>
<dbReference type="SUPFAM" id="SSF47336">
    <property type="entry name" value="ACP-like"/>
    <property type="match status" value="1"/>
</dbReference>
<gene>
    <name evidence="4" type="ORF">UFOVP257_260</name>
</gene>
<keyword evidence="1" id="KW-0596">Phosphopantetheine</keyword>
<dbReference type="Gene3D" id="1.10.1200.10">
    <property type="entry name" value="ACP-like"/>
    <property type="match status" value="1"/>
</dbReference>
<organism evidence="4">
    <name type="scientific">uncultured Caudovirales phage</name>
    <dbReference type="NCBI Taxonomy" id="2100421"/>
    <lineage>
        <taxon>Viruses</taxon>
        <taxon>Duplodnaviria</taxon>
        <taxon>Heunggongvirae</taxon>
        <taxon>Uroviricota</taxon>
        <taxon>Caudoviricetes</taxon>
        <taxon>Peduoviridae</taxon>
        <taxon>Maltschvirus</taxon>
        <taxon>Maltschvirus maltsch</taxon>
    </lineage>
</organism>
<dbReference type="HAMAP" id="MF_01217">
    <property type="entry name" value="Acyl_carrier"/>
    <property type="match status" value="1"/>
</dbReference>
<dbReference type="GO" id="GO:0000036">
    <property type="term" value="F:acyl carrier activity"/>
    <property type="evidence" value="ECO:0007669"/>
    <property type="project" value="TreeGrafter"/>
</dbReference>
<name>A0A6J5LFS1_9CAUD</name>
<dbReference type="Pfam" id="PF00550">
    <property type="entry name" value="PP-binding"/>
    <property type="match status" value="1"/>
</dbReference>
<dbReference type="InterPro" id="IPR009081">
    <property type="entry name" value="PP-bd_ACP"/>
</dbReference>
<accession>A0A6J5LFS1</accession>
<dbReference type="GO" id="GO:0016020">
    <property type="term" value="C:membrane"/>
    <property type="evidence" value="ECO:0007669"/>
    <property type="project" value="GOC"/>
</dbReference>
<keyword evidence="2" id="KW-0597">Phosphoprotein</keyword>
<reference evidence="4" key="1">
    <citation type="submission" date="2020-04" db="EMBL/GenBank/DDBJ databases">
        <authorList>
            <person name="Chiriac C."/>
            <person name="Salcher M."/>
            <person name="Ghai R."/>
            <person name="Kavagutti S V."/>
        </authorList>
    </citation>
    <scope>NUCLEOTIDE SEQUENCE</scope>
</reference>
<evidence type="ECO:0000256" key="2">
    <source>
        <dbReference type="ARBA" id="ARBA00022553"/>
    </source>
</evidence>
<proteinExistence type="inferred from homology"/>
<evidence type="ECO:0000259" key="3">
    <source>
        <dbReference type="PROSITE" id="PS50075"/>
    </source>
</evidence>
<dbReference type="InterPro" id="IPR003231">
    <property type="entry name" value="ACP"/>
</dbReference>
<dbReference type="EMBL" id="LR796274">
    <property type="protein sequence ID" value="CAB4133538.1"/>
    <property type="molecule type" value="Genomic_DNA"/>
</dbReference>
<evidence type="ECO:0000313" key="4">
    <source>
        <dbReference type="EMBL" id="CAB4133538.1"/>
    </source>
</evidence>
<sequence length="82" mass="9320">MTTDEIISKLNEILSKQFGKTPEEINPNKSLSDDLGADSLDVMEIITDTEYKFGITIEDGEYEHCNTVQDIINLIEKKLKDK</sequence>
<dbReference type="PROSITE" id="PS50075">
    <property type="entry name" value="CARRIER"/>
    <property type="match status" value="1"/>
</dbReference>
<dbReference type="GO" id="GO:0009245">
    <property type="term" value="P:lipid A biosynthetic process"/>
    <property type="evidence" value="ECO:0007669"/>
    <property type="project" value="TreeGrafter"/>
</dbReference>
<feature type="domain" description="Carrier" evidence="3">
    <location>
        <begin position="1"/>
        <end position="79"/>
    </location>
</feature>
<dbReference type="NCBIfam" id="NF002150">
    <property type="entry name" value="PRK00982.1-4"/>
    <property type="match status" value="1"/>
</dbReference>
<dbReference type="GO" id="GO:0000035">
    <property type="term" value="F:acyl binding"/>
    <property type="evidence" value="ECO:0007669"/>
    <property type="project" value="TreeGrafter"/>
</dbReference>
<dbReference type="PANTHER" id="PTHR20863:SF76">
    <property type="entry name" value="CARRIER DOMAIN-CONTAINING PROTEIN"/>
    <property type="match status" value="1"/>
</dbReference>
<dbReference type="PANTHER" id="PTHR20863">
    <property type="entry name" value="ACYL CARRIER PROTEIN"/>
    <property type="match status" value="1"/>
</dbReference>